<protein>
    <submittedName>
        <fullName evidence="2">Membrane protein</fullName>
    </submittedName>
</protein>
<gene>
    <name evidence="2" type="ordered locus">SAR2042</name>
</gene>
<feature type="transmembrane region" description="Helical" evidence="1">
    <location>
        <begin position="30"/>
        <end position="52"/>
    </location>
</feature>
<keyword evidence="1" id="KW-0472">Membrane</keyword>
<proteinExistence type="predicted"/>
<name>A0A7U7EVM7_STAAR</name>
<accession>A0A7U7EVM7</accession>
<dbReference type="EMBL" id="BX571856">
    <property type="protein sequence ID" value="CAG41027.1"/>
    <property type="molecule type" value="Genomic_DNA"/>
</dbReference>
<keyword evidence="1" id="KW-1133">Transmembrane helix</keyword>
<organism evidence="2 3">
    <name type="scientific">Staphylococcus aureus (strain MRSA252)</name>
    <dbReference type="NCBI Taxonomy" id="282458"/>
    <lineage>
        <taxon>Bacteria</taxon>
        <taxon>Bacillati</taxon>
        <taxon>Bacillota</taxon>
        <taxon>Bacilli</taxon>
        <taxon>Bacillales</taxon>
        <taxon>Staphylococcaceae</taxon>
        <taxon>Staphylococcus</taxon>
    </lineage>
</organism>
<evidence type="ECO:0000256" key="1">
    <source>
        <dbReference type="SAM" id="Phobius"/>
    </source>
</evidence>
<evidence type="ECO:0000313" key="3">
    <source>
        <dbReference type="Proteomes" id="UP000000596"/>
    </source>
</evidence>
<dbReference type="Proteomes" id="UP000000596">
    <property type="component" value="Chromosome"/>
</dbReference>
<sequence length="61" mass="7178">MSKLDRWWLSEYKEVVPMVALLKSLERRRLMITISTMLQFGLFLIALIGLVIKLIELSNKK</sequence>
<dbReference type="KEGG" id="sar:SAR2042"/>
<evidence type="ECO:0000313" key="2">
    <source>
        <dbReference type="EMBL" id="CAG41027.1"/>
    </source>
</evidence>
<dbReference type="NCBIfam" id="NF041589">
    <property type="entry name" value="PepG1"/>
    <property type="match status" value="1"/>
</dbReference>
<keyword evidence="1" id="KW-0812">Transmembrane</keyword>
<dbReference type="AlphaFoldDB" id="A0A7U7EVM7"/>
<dbReference type="InterPro" id="IPR031616">
    <property type="entry name" value="BsrE-like"/>
</dbReference>
<dbReference type="Pfam" id="PF16935">
    <property type="entry name" value="Hol_Tox"/>
    <property type="match status" value="1"/>
</dbReference>
<reference evidence="2 3" key="1">
    <citation type="journal article" date="2004" name="Proc. Natl. Acad. Sci. U.S.A.">
        <title>Complete genomes of two clinical Staphylococcus aureus strains: evidence for the rapid evolution of virulence and drug resistance.</title>
        <authorList>
            <person name="Holden M.T.G."/>
            <person name="Feil E.J."/>
            <person name="Lindsay J.A."/>
            <person name="Peacock S.J."/>
            <person name="Day N.P.J."/>
            <person name="Enright M.C."/>
            <person name="Foster T.J."/>
            <person name="Moore C.E."/>
            <person name="Hurst L."/>
            <person name="Atkin R."/>
            <person name="Barron A."/>
            <person name="Bason N."/>
            <person name="Bentley S.D."/>
            <person name="Chillingworth C."/>
            <person name="Chillingworth T."/>
            <person name="Churcher C."/>
            <person name="Clark L."/>
            <person name="Corton C."/>
            <person name="Cronin A."/>
            <person name="Doggett J."/>
            <person name="Dowd L."/>
            <person name="Feltwell T."/>
            <person name="Hance Z."/>
            <person name="Harris B."/>
            <person name="Hauser H."/>
            <person name="Holroyd S."/>
            <person name="Jagels K."/>
            <person name="James K.D."/>
            <person name="Lennard N."/>
            <person name="Line A."/>
            <person name="Mayes R."/>
            <person name="Moule S."/>
            <person name="Mungall K."/>
            <person name="Ormond D."/>
            <person name="Quail M.A."/>
            <person name="Rabbinowitsch E."/>
            <person name="Rutherford K."/>
            <person name="Sanders M."/>
            <person name="Sharp S."/>
            <person name="Simmonds M."/>
            <person name="Stevens K."/>
            <person name="Whitehead S."/>
            <person name="Barrell B.G."/>
            <person name="Spratt B.G."/>
            <person name="Parkhill J."/>
        </authorList>
    </citation>
    <scope>NUCLEOTIDE SEQUENCE [LARGE SCALE GENOMIC DNA]</scope>
    <source>
        <strain evidence="2 3">MRSA252</strain>
    </source>
</reference>